<evidence type="ECO:0000256" key="7">
    <source>
        <dbReference type="ARBA" id="ARBA00022777"/>
    </source>
</evidence>
<dbReference type="PRINTS" id="PR00344">
    <property type="entry name" value="BCTRLSENSOR"/>
</dbReference>
<keyword evidence="6 11" id="KW-0812">Transmembrane</keyword>
<evidence type="ECO:0000256" key="3">
    <source>
        <dbReference type="ARBA" id="ARBA00012438"/>
    </source>
</evidence>
<dbReference type="EMBL" id="CP146612">
    <property type="protein sequence ID" value="WWX25005.1"/>
    <property type="molecule type" value="Genomic_DNA"/>
</dbReference>
<keyword evidence="15" id="KW-1185">Reference proteome</keyword>
<feature type="transmembrane region" description="Helical" evidence="11">
    <location>
        <begin position="12"/>
        <end position="34"/>
    </location>
</feature>
<evidence type="ECO:0000313" key="15">
    <source>
        <dbReference type="Proteomes" id="UP001375370"/>
    </source>
</evidence>
<keyword evidence="7 14" id="KW-0418">Kinase</keyword>
<dbReference type="InterPro" id="IPR003660">
    <property type="entry name" value="HAMP_dom"/>
</dbReference>
<keyword evidence="4" id="KW-0597">Phosphoprotein</keyword>
<accession>A0ABZ2J9D6</accession>
<protein>
    <recommendedName>
        <fullName evidence="3">histidine kinase</fullName>
        <ecNumber evidence="3">2.7.13.3</ecNumber>
    </recommendedName>
</protein>
<dbReference type="CDD" id="cd00082">
    <property type="entry name" value="HisKA"/>
    <property type="match status" value="1"/>
</dbReference>
<gene>
    <name evidence="14" type="ORF">V8247_07015</name>
</gene>
<evidence type="ECO:0000259" key="13">
    <source>
        <dbReference type="PROSITE" id="PS50885"/>
    </source>
</evidence>
<dbReference type="InterPro" id="IPR003661">
    <property type="entry name" value="HisK_dim/P_dom"/>
</dbReference>
<dbReference type="Pfam" id="PF02518">
    <property type="entry name" value="HATPase_c"/>
    <property type="match status" value="1"/>
</dbReference>
<proteinExistence type="predicted"/>
<dbReference type="InterPro" id="IPR050428">
    <property type="entry name" value="TCS_sensor_his_kinase"/>
</dbReference>
<evidence type="ECO:0000313" key="14">
    <source>
        <dbReference type="EMBL" id="WWX25005.1"/>
    </source>
</evidence>
<dbReference type="InterPro" id="IPR005467">
    <property type="entry name" value="His_kinase_dom"/>
</dbReference>
<dbReference type="SUPFAM" id="SSF47384">
    <property type="entry name" value="Homodimeric domain of signal transducing histidine kinase"/>
    <property type="match status" value="1"/>
</dbReference>
<dbReference type="SUPFAM" id="SSF55874">
    <property type="entry name" value="ATPase domain of HSP90 chaperone/DNA topoisomerase II/histidine kinase"/>
    <property type="match status" value="1"/>
</dbReference>
<evidence type="ECO:0000256" key="11">
    <source>
        <dbReference type="SAM" id="Phobius"/>
    </source>
</evidence>
<name>A0ABZ2J9D6_9CHLR</name>
<dbReference type="InterPro" id="IPR036890">
    <property type="entry name" value="HATPase_C_sf"/>
</dbReference>
<dbReference type="Proteomes" id="UP001375370">
    <property type="component" value="Chromosome"/>
</dbReference>
<evidence type="ECO:0000256" key="1">
    <source>
        <dbReference type="ARBA" id="ARBA00000085"/>
    </source>
</evidence>
<dbReference type="EC" id="2.7.13.3" evidence="3"/>
<organism evidence="14 15">
    <name type="scientific">Candidatus Dehalogenimonas loeffleri</name>
    <dbReference type="NCBI Taxonomy" id="3127115"/>
    <lineage>
        <taxon>Bacteria</taxon>
        <taxon>Bacillati</taxon>
        <taxon>Chloroflexota</taxon>
        <taxon>Dehalococcoidia</taxon>
        <taxon>Dehalococcoidales</taxon>
        <taxon>Dehalococcoidaceae</taxon>
        <taxon>Dehalogenimonas</taxon>
    </lineage>
</organism>
<dbReference type="CDD" id="cd06225">
    <property type="entry name" value="HAMP"/>
    <property type="match status" value="1"/>
</dbReference>
<keyword evidence="8 11" id="KW-1133">Transmembrane helix</keyword>
<reference evidence="14 15" key="1">
    <citation type="submission" date="2024-03" db="EMBL/GenBank/DDBJ databases">
        <title>A Dehalogenimonas Isolated from Estuarine Sediments Dihaloeliminates Chlorinated Alkanes.</title>
        <authorList>
            <person name="Yang Y."/>
            <person name="Wang H."/>
        </authorList>
    </citation>
    <scope>NUCLEOTIDE SEQUENCE [LARGE SCALE GENOMIC DNA]</scope>
    <source>
        <strain evidence="14 15">W</strain>
    </source>
</reference>
<dbReference type="PROSITE" id="PS50109">
    <property type="entry name" value="HIS_KIN"/>
    <property type="match status" value="1"/>
</dbReference>
<dbReference type="RefSeq" id="WP_338737138.1">
    <property type="nucleotide sequence ID" value="NZ_CP146612.1"/>
</dbReference>
<dbReference type="Gene3D" id="3.30.565.10">
    <property type="entry name" value="Histidine kinase-like ATPase, C-terminal domain"/>
    <property type="match status" value="1"/>
</dbReference>
<dbReference type="PROSITE" id="PS50885">
    <property type="entry name" value="HAMP"/>
    <property type="match status" value="1"/>
</dbReference>
<dbReference type="SMART" id="SM00304">
    <property type="entry name" value="HAMP"/>
    <property type="match status" value="1"/>
</dbReference>
<dbReference type="PANTHER" id="PTHR45436:SF15">
    <property type="entry name" value="SENSOR HISTIDINE KINASE CUSS"/>
    <property type="match status" value="1"/>
</dbReference>
<comment type="catalytic activity">
    <reaction evidence="1">
        <text>ATP + protein L-histidine = ADP + protein N-phospho-L-histidine.</text>
        <dbReference type="EC" id="2.7.13.3"/>
    </reaction>
</comment>
<evidence type="ECO:0000256" key="5">
    <source>
        <dbReference type="ARBA" id="ARBA00022679"/>
    </source>
</evidence>
<comment type="subcellular location">
    <subcellularLocation>
        <location evidence="2">Membrane</location>
        <topology evidence="2">Multi-pass membrane protein</topology>
    </subcellularLocation>
</comment>
<feature type="domain" description="HAMP" evidence="13">
    <location>
        <begin position="179"/>
        <end position="231"/>
    </location>
</feature>
<evidence type="ECO:0000256" key="8">
    <source>
        <dbReference type="ARBA" id="ARBA00022989"/>
    </source>
</evidence>
<keyword evidence="10 11" id="KW-0472">Membrane</keyword>
<keyword evidence="5" id="KW-0808">Transferase</keyword>
<dbReference type="GO" id="GO:0016301">
    <property type="term" value="F:kinase activity"/>
    <property type="evidence" value="ECO:0007669"/>
    <property type="project" value="UniProtKB-KW"/>
</dbReference>
<dbReference type="PANTHER" id="PTHR45436">
    <property type="entry name" value="SENSOR HISTIDINE KINASE YKOH"/>
    <property type="match status" value="1"/>
</dbReference>
<evidence type="ECO:0000256" key="10">
    <source>
        <dbReference type="ARBA" id="ARBA00023136"/>
    </source>
</evidence>
<dbReference type="InterPro" id="IPR004358">
    <property type="entry name" value="Sig_transdc_His_kin-like_C"/>
</dbReference>
<dbReference type="SMART" id="SM00387">
    <property type="entry name" value="HATPase_c"/>
    <property type="match status" value="1"/>
</dbReference>
<evidence type="ECO:0000256" key="2">
    <source>
        <dbReference type="ARBA" id="ARBA00004141"/>
    </source>
</evidence>
<dbReference type="Gene3D" id="1.10.287.130">
    <property type="match status" value="1"/>
</dbReference>
<dbReference type="CDD" id="cd00075">
    <property type="entry name" value="HATPase"/>
    <property type="match status" value="1"/>
</dbReference>
<dbReference type="InterPro" id="IPR036097">
    <property type="entry name" value="HisK_dim/P_sf"/>
</dbReference>
<sequence>MNWLKSVKFRLTVIYSVVLVVTLATFGWISLALLSSGLHDNLYESLIVDFNRVKSSIFISGNEELPEMLNELEVQVPGSLFIYNVETETLMGNPSLLDDVRLSLSGFTTLGTGFQFKEGLDGRQLCIGPYNESSPGKLLVVTRDSSYIGSTVDQYKNVLYGSVPFALIIAGASGYALANHSLRQVKAIRVTAEGIDPGKLTDRIPVRGNDELGQLSGTLNSAFDRIHGFIDRQRRFTEDATHDLRAPLTNIKAQTSLALERDRPKDYYREALRSIEEDTEQMESMVEDLLTLTSLDTVPDQENSPFDLSSLIEEILTNWEAPCAARGLTLTHKIQPDIETTGEPLDFQRIVDNLLENAVKATSQGGVTFTMTESSGLITITVADTGRGIPPDQLEKIFWRFYRVDRHAEGNGLGLPIVEGITLMYGGRVEVESELGKGSTFTVTLPVNSKT</sequence>
<dbReference type="Pfam" id="PF00512">
    <property type="entry name" value="HisKA"/>
    <property type="match status" value="1"/>
</dbReference>
<evidence type="ECO:0000256" key="6">
    <source>
        <dbReference type="ARBA" id="ARBA00022692"/>
    </source>
</evidence>
<feature type="domain" description="Histidine kinase" evidence="12">
    <location>
        <begin position="239"/>
        <end position="449"/>
    </location>
</feature>
<evidence type="ECO:0000259" key="12">
    <source>
        <dbReference type="PROSITE" id="PS50109"/>
    </source>
</evidence>
<dbReference type="InterPro" id="IPR003594">
    <property type="entry name" value="HATPase_dom"/>
</dbReference>
<dbReference type="Pfam" id="PF00672">
    <property type="entry name" value="HAMP"/>
    <property type="match status" value="1"/>
</dbReference>
<evidence type="ECO:0000256" key="4">
    <source>
        <dbReference type="ARBA" id="ARBA00022553"/>
    </source>
</evidence>
<dbReference type="Gene3D" id="6.10.340.10">
    <property type="match status" value="1"/>
</dbReference>
<evidence type="ECO:0000256" key="9">
    <source>
        <dbReference type="ARBA" id="ARBA00023012"/>
    </source>
</evidence>
<dbReference type="SMART" id="SM00388">
    <property type="entry name" value="HisKA"/>
    <property type="match status" value="1"/>
</dbReference>
<keyword evidence="9" id="KW-0902">Two-component regulatory system</keyword>